<name>A0AAV6Y558_9LAMI</name>
<dbReference type="SUPFAM" id="SSF54495">
    <property type="entry name" value="UBC-like"/>
    <property type="match status" value="1"/>
</dbReference>
<dbReference type="InterPro" id="IPR000608">
    <property type="entry name" value="UBC"/>
</dbReference>
<evidence type="ECO:0000256" key="2">
    <source>
        <dbReference type="ARBA" id="ARBA00022786"/>
    </source>
</evidence>
<sequence length="333" mass="39118">MDPTNLPLASYIAEYRRKNTNPEHLETKKIFGDIEEIEDEVESIFNCFKNFDIIDYPPHDHRFRYNISNLIFPKSTFSRRVVQEWSLLEENLPNSGIFVRAYENKIQLMRAVIIGPPGSPYHHCLFFFDILLPKNYPSVPPKLYYHSYGLDLNPILRPDGGVRLPLLETRYKRFMHDLYGSNKEEKWEPKETHLLHVLHAIQNSILQLKPESPETSRFSCYYNKSEELKNKKTTFALMCENMIRVLRNPPTGFEGFVVGHFRRRAHTVLLKFKENRDYSQLMIDLFVSLFKVFERNGAYSAGSYYNQVQIRNPKAGIFPFRVMGFCTVILSAD</sequence>
<accession>A0AAV6Y558</accession>
<reference evidence="4" key="1">
    <citation type="submission" date="2019-10" db="EMBL/GenBank/DDBJ databases">
        <authorList>
            <person name="Zhang R."/>
            <person name="Pan Y."/>
            <person name="Wang J."/>
            <person name="Ma R."/>
            <person name="Yu S."/>
        </authorList>
    </citation>
    <scope>NUCLEOTIDE SEQUENCE</scope>
    <source>
        <strain evidence="4">LA-IB0</strain>
        <tissue evidence="4">Leaf</tissue>
    </source>
</reference>
<dbReference type="InterPro" id="IPR016135">
    <property type="entry name" value="UBQ-conjugating_enzyme/RWD"/>
</dbReference>
<proteinExistence type="predicted"/>
<organism evidence="4 5">
    <name type="scientific">Buddleja alternifolia</name>
    <dbReference type="NCBI Taxonomy" id="168488"/>
    <lineage>
        <taxon>Eukaryota</taxon>
        <taxon>Viridiplantae</taxon>
        <taxon>Streptophyta</taxon>
        <taxon>Embryophyta</taxon>
        <taxon>Tracheophyta</taxon>
        <taxon>Spermatophyta</taxon>
        <taxon>Magnoliopsida</taxon>
        <taxon>eudicotyledons</taxon>
        <taxon>Gunneridae</taxon>
        <taxon>Pentapetalae</taxon>
        <taxon>asterids</taxon>
        <taxon>lamiids</taxon>
        <taxon>Lamiales</taxon>
        <taxon>Scrophulariaceae</taxon>
        <taxon>Buddlejeae</taxon>
        <taxon>Buddleja</taxon>
    </lineage>
</organism>
<dbReference type="PANTHER" id="PTHR46116:SF13">
    <property type="entry name" value="UBIQUITIN-CONJUGATING ENZYME E2 24-RELATED"/>
    <property type="match status" value="1"/>
</dbReference>
<evidence type="ECO:0000313" key="5">
    <source>
        <dbReference type="Proteomes" id="UP000826271"/>
    </source>
</evidence>
<evidence type="ECO:0000313" key="4">
    <source>
        <dbReference type="EMBL" id="KAG8389578.1"/>
    </source>
</evidence>
<feature type="domain" description="UBC core" evidence="3">
    <location>
        <begin position="76"/>
        <end position="242"/>
    </location>
</feature>
<comment type="caution">
    <text evidence="4">The sequence shown here is derived from an EMBL/GenBank/DDBJ whole genome shotgun (WGS) entry which is preliminary data.</text>
</comment>
<keyword evidence="2" id="KW-0833">Ubl conjugation pathway</keyword>
<evidence type="ECO:0000259" key="3">
    <source>
        <dbReference type="PROSITE" id="PS50127"/>
    </source>
</evidence>
<keyword evidence="1" id="KW-0808">Transferase</keyword>
<keyword evidence="5" id="KW-1185">Reference proteome</keyword>
<dbReference type="Proteomes" id="UP000826271">
    <property type="component" value="Unassembled WGS sequence"/>
</dbReference>
<evidence type="ECO:0000256" key="1">
    <source>
        <dbReference type="ARBA" id="ARBA00022679"/>
    </source>
</evidence>
<dbReference type="GO" id="GO:0061631">
    <property type="term" value="F:ubiquitin conjugating enzyme activity"/>
    <property type="evidence" value="ECO:0007669"/>
    <property type="project" value="TreeGrafter"/>
</dbReference>
<protein>
    <recommendedName>
        <fullName evidence="3">UBC core domain-containing protein</fullName>
    </recommendedName>
</protein>
<dbReference type="AlphaFoldDB" id="A0AAV6Y558"/>
<dbReference type="PANTHER" id="PTHR46116">
    <property type="entry name" value="(E3-INDEPENDENT) E2 UBIQUITIN-CONJUGATING ENZYME"/>
    <property type="match status" value="1"/>
</dbReference>
<gene>
    <name evidence="4" type="ORF">BUALT_Bualt02G0243700</name>
</gene>
<dbReference type="Gene3D" id="3.10.110.10">
    <property type="entry name" value="Ubiquitin Conjugating Enzyme"/>
    <property type="match status" value="1"/>
</dbReference>
<dbReference type="EMBL" id="WHWC01000002">
    <property type="protein sequence ID" value="KAG8389578.1"/>
    <property type="molecule type" value="Genomic_DNA"/>
</dbReference>
<dbReference type="PROSITE" id="PS50127">
    <property type="entry name" value="UBC_2"/>
    <property type="match status" value="1"/>
</dbReference>
<dbReference type="SMART" id="SM00212">
    <property type="entry name" value="UBCc"/>
    <property type="match status" value="1"/>
</dbReference>
<dbReference type="Pfam" id="PF00179">
    <property type="entry name" value="UQ_con"/>
    <property type="match status" value="1"/>
</dbReference>